<dbReference type="InterPro" id="IPR050093">
    <property type="entry name" value="ABC_SmlMolc_Importer"/>
</dbReference>
<comment type="catalytic activity">
    <reaction evidence="4">
        <text>a quaternary ammonium(out) + ATP + H2O = a quaternary ammonium(in) + ADP + phosphate + H(+)</text>
        <dbReference type="Rhea" id="RHEA:11036"/>
        <dbReference type="ChEBI" id="CHEBI:15377"/>
        <dbReference type="ChEBI" id="CHEBI:15378"/>
        <dbReference type="ChEBI" id="CHEBI:30616"/>
        <dbReference type="ChEBI" id="CHEBI:35267"/>
        <dbReference type="ChEBI" id="CHEBI:43474"/>
        <dbReference type="ChEBI" id="CHEBI:456216"/>
        <dbReference type="EC" id="7.6.2.9"/>
    </reaction>
</comment>
<dbReference type="GO" id="GO:0005524">
    <property type="term" value="F:ATP binding"/>
    <property type="evidence" value="ECO:0007669"/>
    <property type="project" value="UniProtKB-KW"/>
</dbReference>
<dbReference type="InterPro" id="IPR003439">
    <property type="entry name" value="ABC_transporter-like_ATP-bd"/>
</dbReference>
<dbReference type="InterPro" id="IPR003593">
    <property type="entry name" value="AAA+_ATPase"/>
</dbReference>
<dbReference type="GO" id="GO:0016887">
    <property type="term" value="F:ATP hydrolysis activity"/>
    <property type="evidence" value="ECO:0007669"/>
    <property type="project" value="InterPro"/>
</dbReference>
<evidence type="ECO:0000256" key="2">
    <source>
        <dbReference type="ARBA" id="ARBA00022741"/>
    </source>
</evidence>
<evidence type="ECO:0000256" key="4">
    <source>
        <dbReference type="ARBA" id="ARBA00052482"/>
    </source>
</evidence>
<dbReference type="Pfam" id="PF08402">
    <property type="entry name" value="TOBE_2"/>
    <property type="match status" value="1"/>
</dbReference>
<dbReference type="GO" id="GO:0043190">
    <property type="term" value="C:ATP-binding cassette (ABC) transporter complex"/>
    <property type="evidence" value="ECO:0007669"/>
    <property type="project" value="InterPro"/>
</dbReference>
<organism evidence="9 10">
    <name type="scientific">Paenibacillus monticola</name>
    <dbReference type="NCBI Taxonomy" id="2666075"/>
    <lineage>
        <taxon>Bacteria</taxon>
        <taxon>Bacillati</taxon>
        <taxon>Bacillota</taxon>
        <taxon>Bacilli</taxon>
        <taxon>Bacillales</taxon>
        <taxon>Paenibacillaceae</taxon>
        <taxon>Paenibacillus</taxon>
    </lineage>
</organism>
<dbReference type="FunFam" id="3.40.50.300:FF:000425">
    <property type="entry name" value="Probable ABC transporter, ATP-binding subunit"/>
    <property type="match status" value="1"/>
</dbReference>
<dbReference type="PROSITE" id="PS00211">
    <property type="entry name" value="ABC_TRANSPORTER_1"/>
    <property type="match status" value="1"/>
</dbReference>
<dbReference type="Gene3D" id="3.40.50.300">
    <property type="entry name" value="P-loop containing nucleotide triphosphate hydrolases"/>
    <property type="match status" value="1"/>
</dbReference>
<evidence type="ECO:0000256" key="7">
    <source>
        <dbReference type="ARBA" id="ARBA00070305"/>
    </source>
</evidence>
<reference evidence="9 10" key="1">
    <citation type="submission" date="2019-11" db="EMBL/GenBank/DDBJ databases">
        <title>Paenibacillus monticola sp. nov., a novel PGPR strain isolated from mountain sample in China.</title>
        <authorList>
            <person name="Zhao Q."/>
            <person name="Li H.-P."/>
            <person name="Zhang J.-L."/>
        </authorList>
    </citation>
    <scope>NUCLEOTIDE SEQUENCE [LARGE SCALE GENOMIC DNA]</scope>
    <source>
        <strain evidence="9 10">LC-T2</strain>
    </source>
</reference>
<dbReference type="RefSeq" id="WP_154120794.1">
    <property type="nucleotide sequence ID" value="NZ_WJXB01000008.1"/>
</dbReference>
<name>A0A7X2H846_9BACL</name>
<dbReference type="SMART" id="SM00382">
    <property type="entry name" value="AAA"/>
    <property type="match status" value="1"/>
</dbReference>
<keyword evidence="10" id="KW-1185">Reference proteome</keyword>
<dbReference type="InterPro" id="IPR027417">
    <property type="entry name" value="P-loop_NTPase"/>
</dbReference>
<dbReference type="InterPro" id="IPR008995">
    <property type="entry name" value="Mo/tungstate-bd_C_term_dom"/>
</dbReference>
<keyword evidence="3 9" id="KW-0067">ATP-binding</keyword>
<keyword evidence="2" id="KW-0547">Nucleotide-binding</keyword>
<keyword evidence="1" id="KW-0813">Transport</keyword>
<dbReference type="EMBL" id="WJXB01000008">
    <property type="protein sequence ID" value="MRN55276.1"/>
    <property type="molecule type" value="Genomic_DNA"/>
</dbReference>
<accession>A0A7X2H846</accession>
<dbReference type="InterPro" id="IPR017871">
    <property type="entry name" value="ABC_transporter-like_CS"/>
</dbReference>
<dbReference type="GO" id="GO:0015418">
    <property type="term" value="F:ABC-type quaternary ammonium compound transporting activity"/>
    <property type="evidence" value="ECO:0007669"/>
    <property type="project" value="UniProtKB-EC"/>
</dbReference>
<evidence type="ECO:0000256" key="1">
    <source>
        <dbReference type="ARBA" id="ARBA00022448"/>
    </source>
</evidence>
<comment type="subunit">
    <text evidence="5">The complex is composed of two ATP-binding proteins (OpuCA), two transmembrane proteins (OpuCB and OpuCD) and a solute-binding protein (OpuCC).</text>
</comment>
<dbReference type="EC" id="7.6.2.9" evidence="6"/>
<feature type="domain" description="ABC transporter" evidence="8">
    <location>
        <begin position="5"/>
        <end position="235"/>
    </location>
</feature>
<evidence type="ECO:0000259" key="8">
    <source>
        <dbReference type="PROSITE" id="PS50893"/>
    </source>
</evidence>
<dbReference type="InterPro" id="IPR013611">
    <property type="entry name" value="Transp-assoc_OB_typ2"/>
</dbReference>
<evidence type="ECO:0000256" key="3">
    <source>
        <dbReference type="ARBA" id="ARBA00022840"/>
    </source>
</evidence>
<dbReference type="PROSITE" id="PS50893">
    <property type="entry name" value="ABC_TRANSPORTER_2"/>
    <property type="match status" value="1"/>
</dbReference>
<dbReference type="Proteomes" id="UP000463051">
    <property type="component" value="Unassembled WGS sequence"/>
</dbReference>
<dbReference type="PANTHER" id="PTHR42781:SF4">
    <property type="entry name" value="SPERMIDINE_PUTRESCINE IMPORT ATP-BINDING PROTEIN POTA"/>
    <property type="match status" value="1"/>
</dbReference>
<evidence type="ECO:0000256" key="6">
    <source>
        <dbReference type="ARBA" id="ARBA00066388"/>
    </source>
</evidence>
<dbReference type="AlphaFoldDB" id="A0A7X2H846"/>
<evidence type="ECO:0000313" key="10">
    <source>
        <dbReference type="Proteomes" id="UP000463051"/>
    </source>
</evidence>
<dbReference type="SUPFAM" id="SSF52540">
    <property type="entry name" value="P-loop containing nucleoside triphosphate hydrolases"/>
    <property type="match status" value="1"/>
</dbReference>
<protein>
    <recommendedName>
        <fullName evidence="7">Carnitine transport ATP-binding protein OpuCA</fullName>
        <ecNumber evidence="6">7.6.2.9</ecNumber>
    </recommendedName>
</protein>
<dbReference type="PANTHER" id="PTHR42781">
    <property type="entry name" value="SPERMIDINE/PUTRESCINE IMPORT ATP-BINDING PROTEIN POTA"/>
    <property type="match status" value="1"/>
</dbReference>
<comment type="caution">
    <text evidence="9">The sequence shown here is derived from an EMBL/GenBank/DDBJ whole genome shotgun (WGS) entry which is preliminary data.</text>
</comment>
<sequence>MKDYLKLQSVRKMFGNSCVLDDVDLEIREGELVTLLGPSGCGKSTLLRCIAGLTELDGGRIVLENKDLAKLPPRNREVGMVFQSYALFPNLSVSQNIEYGMKMRGLSKTARRNRCEELLAMVDLEAKRDDYPQSLSGGQQQRVALARSLAVQPKVLLLDEPLSALDAKIRKNLRTEIRDIQKRLNMTTVFVTHDQEEALILSDRICIMNGGRIVQDGSPEGLYTAPRTEFVARFMGSYNVLTRSEVMALFRGVESTSESFAIRPEAVSLLLEGEGYLDVADGKVLVSGIIHSVSVLGNIIRYTVDTAGILLTVDSLNDGRFLRIGEQDKVTLVLDPSQLLHLEREGA</sequence>
<dbReference type="SUPFAM" id="SSF50331">
    <property type="entry name" value="MOP-like"/>
    <property type="match status" value="1"/>
</dbReference>
<dbReference type="Pfam" id="PF00005">
    <property type="entry name" value="ABC_tran"/>
    <property type="match status" value="1"/>
</dbReference>
<gene>
    <name evidence="9" type="ORF">GJB61_20040</name>
</gene>
<proteinExistence type="predicted"/>
<evidence type="ECO:0000256" key="5">
    <source>
        <dbReference type="ARBA" id="ARBA00063934"/>
    </source>
</evidence>
<evidence type="ECO:0000313" key="9">
    <source>
        <dbReference type="EMBL" id="MRN55276.1"/>
    </source>
</evidence>